<dbReference type="EMBL" id="WNZX01000007">
    <property type="protein sequence ID" value="MUG71181.1"/>
    <property type="molecule type" value="Genomic_DNA"/>
</dbReference>
<reference evidence="3 4" key="1">
    <citation type="submission" date="2019-11" db="EMBL/GenBank/DDBJ databases">
        <title>Draft genome sequences of five Paenibacillus species of dairy origin.</title>
        <authorList>
            <person name="Olajide A.M."/>
            <person name="Chen S."/>
            <person name="Lapointe G."/>
        </authorList>
    </citation>
    <scope>NUCLEOTIDE SEQUENCE [LARGE SCALE GENOMIC DNA]</scope>
    <source>
        <strain evidence="3 4">2CS3</strain>
    </source>
</reference>
<dbReference type="Pfam" id="PF08327">
    <property type="entry name" value="AHSA1"/>
    <property type="match status" value="1"/>
</dbReference>
<dbReference type="CDD" id="cd07814">
    <property type="entry name" value="SRPBCC_CalC_Aha1-like"/>
    <property type="match status" value="1"/>
</dbReference>
<dbReference type="RefSeq" id="WP_155614627.1">
    <property type="nucleotide sequence ID" value="NZ_WNZX01000007.1"/>
</dbReference>
<dbReference type="InterPro" id="IPR013538">
    <property type="entry name" value="ASHA1/2-like_C"/>
</dbReference>
<evidence type="ECO:0000313" key="4">
    <source>
        <dbReference type="Proteomes" id="UP000450917"/>
    </source>
</evidence>
<accession>A0A7X2ZAC2</accession>
<keyword evidence="4" id="KW-1185">Reference proteome</keyword>
<organism evidence="3 4">
    <name type="scientific">Paenibacillus validus</name>
    <dbReference type="NCBI Taxonomy" id="44253"/>
    <lineage>
        <taxon>Bacteria</taxon>
        <taxon>Bacillati</taxon>
        <taxon>Bacillota</taxon>
        <taxon>Bacilli</taxon>
        <taxon>Bacillales</taxon>
        <taxon>Paenibacillaceae</taxon>
        <taxon>Paenibacillus</taxon>
    </lineage>
</organism>
<proteinExistence type="inferred from homology"/>
<feature type="domain" description="Activator of Hsp90 ATPase homologue 1/2-like C-terminal" evidence="2">
    <location>
        <begin position="38"/>
        <end position="147"/>
    </location>
</feature>
<gene>
    <name evidence="3" type="ORF">GNP93_10845</name>
</gene>
<dbReference type="Gene3D" id="3.30.530.20">
    <property type="match status" value="1"/>
</dbReference>
<dbReference type="Proteomes" id="UP000450917">
    <property type="component" value="Unassembled WGS sequence"/>
</dbReference>
<comment type="similarity">
    <text evidence="1">Belongs to the AHA1 family.</text>
</comment>
<comment type="caution">
    <text evidence="3">The sequence shown here is derived from an EMBL/GenBank/DDBJ whole genome shotgun (WGS) entry which is preliminary data.</text>
</comment>
<dbReference type="AlphaFoldDB" id="A0A7X2ZAC2"/>
<protein>
    <submittedName>
        <fullName evidence="3">SRPBCC domain-containing protein</fullName>
    </submittedName>
</protein>
<dbReference type="InterPro" id="IPR023393">
    <property type="entry name" value="START-like_dom_sf"/>
</dbReference>
<evidence type="ECO:0000256" key="1">
    <source>
        <dbReference type="ARBA" id="ARBA00006817"/>
    </source>
</evidence>
<sequence>MTNPRIDNGYSEHQARKPVGQTSSVGFQVGVRRTLPLSQEQAWRLLTSPEGLSWWLGGLSALQLEPGQRFFSKEGTSGELRIVKPLEQLRLSWQRAGWEQASTLQIRLLAAAGGRTTISFHQEKLKDANVREQMKLYWEEVLARLTEKAEAK</sequence>
<name>A0A7X2ZAC2_9BACL</name>
<evidence type="ECO:0000313" key="3">
    <source>
        <dbReference type="EMBL" id="MUG71181.1"/>
    </source>
</evidence>
<dbReference type="SUPFAM" id="SSF55961">
    <property type="entry name" value="Bet v1-like"/>
    <property type="match status" value="1"/>
</dbReference>
<evidence type="ECO:0000259" key="2">
    <source>
        <dbReference type="Pfam" id="PF08327"/>
    </source>
</evidence>